<comment type="caution">
    <text evidence="2">The sequence shown here is derived from an EMBL/GenBank/DDBJ whole genome shotgun (WGS) entry which is preliminary data.</text>
</comment>
<dbReference type="InterPro" id="IPR046269">
    <property type="entry name" value="DUF6302"/>
</dbReference>
<dbReference type="RefSeq" id="WP_250922338.1">
    <property type="nucleotide sequence ID" value="NZ_JAMQAW010000036.1"/>
</dbReference>
<dbReference type="Proteomes" id="UP001431429">
    <property type="component" value="Unassembled WGS sequence"/>
</dbReference>
<gene>
    <name evidence="2" type="ORF">NBG84_27675</name>
</gene>
<feature type="region of interest" description="Disordered" evidence="1">
    <location>
        <begin position="248"/>
        <end position="270"/>
    </location>
</feature>
<organism evidence="2 3">
    <name type="scientific">Streptomyces albipurpureus</name>
    <dbReference type="NCBI Taxonomy" id="2897419"/>
    <lineage>
        <taxon>Bacteria</taxon>
        <taxon>Bacillati</taxon>
        <taxon>Actinomycetota</taxon>
        <taxon>Actinomycetes</taxon>
        <taxon>Kitasatosporales</taxon>
        <taxon>Streptomycetaceae</taxon>
        <taxon>Streptomyces</taxon>
    </lineage>
</organism>
<evidence type="ECO:0000313" key="3">
    <source>
        <dbReference type="Proteomes" id="UP001431429"/>
    </source>
</evidence>
<proteinExistence type="predicted"/>
<reference evidence="2" key="1">
    <citation type="submission" date="2022-06" db="EMBL/GenBank/DDBJ databases">
        <title>Genome public.</title>
        <authorList>
            <person name="Sun Q."/>
        </authorList>
    </citation>
    <scope>NUCLEOTIDE SEQUENCE</scope>
    <source>
        <strain evidence="2">CWNU-1</strain>
    </source>
</reference>
<dbReference type="Pfam" id="PF19819">
    <property type="entry name" value="DUF6302"/>
    <property type="match status" value="1"/>
</dbReference>
<name>A0ABT0UWK7_9ACTN</name>
<keyword evidence="3" id="KW-1185">Reference proteome</keyword>
<sequence length="270" mass="29065">MAYDYEFMLGRLADPLLLASSVALCVFRAPLLAIPVGGSRLGGVLEAATREIGYGIVGALSGRLNFPDVRLRFADSGREGFVVEWGATCPPWVSRVARDRFYGLTAQGHGPVSAKDAVVLDAVAQGVSARTLSDCGLFPNVREAQRGVALLGRALTSGRGVRWTRIVHLAAARRLVAIHSSPPVEMPLWQLDLLKAWAAGWSLERYADQAGLQPEQAQELRQLVLGSLEARCEEHAVLRSHERGLLGPHAPPWTSVAGPRGNERQAGRGP</sequence>
<accession>A0ABT0UWK7</accession>
<dbReference type="EMBL" id="JAMQAW010000036">
    <property type="protein sequence ID" value="MCM2392020.1"/>
    <property type="molecule type" value="Genomic_DNA"/>
</dbReference>
<evidence type="ECO:0000313" key="2">
    <source>
        <dbReference type="EMBL" id="MCM2392020.1"/>
    </source>
</evidence>
<evidence type="ECO:0000256" key="1">
    <source>
        <dbReference type="SAM" id="MobiDB-lite"/>
    </source>
</evidence>
<protein>
    <submittedName>
        <fullName evidence="2">DUF6302 family protein</fullName>
    </submittedName>
</protein>
<feature type="compositionally biased region" description="Basic and acidic residues" evidence="1">
    <location>
        <begin position="261"/>
        <end position="270"/>
    </location>
</feature>